<feature type="transmembrane region" description="Helical" evidence="1">
    <location>
        <begin position="172"/>
        <end position="191"/>
    </location>
</feature>
<gene>
    <name evidence="2" type="ORF">GCM10009639_02950</name>
</gene>
<evidence type="ECO:0000256" key="1">
    <source>
        <dbReference type="SAM" id="Phobius"/>
    </source>
</evidence>
<keyword evidence="1" id="KW-0812">Transmembrane</keyword>
<feature type="transmembrane region" description="Helical" evidence="1">
    <location>
        <begin position="197"/>
        <end position="216"/>
    </location>
</feature>
<keyword evidence="3" id="KW-1185">Reference proteome</keyword>
<evidence type="ECO:0000313" key="3">
    <source>
        <dbReference type="Proteomes" id="UP001499863"/>
    </source>
</evidence>
<evidence type="ECO:0008006" key="4">
    <source>
        <dbReference type="Google" id="ProtNLM"/>
    </source>
</evidence>
<dbReference type="InterPro" id="IPR046862">
    <property type="entry name" value="Rhomboid_2"/>
</dbReference>
<evidence type="ECO:0000313" key="2">
    <source>
        <dbReference type="EMBL" id="GAA1383093.1"/>
    </source>
</evidence>
<feature type="transmembrane region" description="Helical" evidence="1">
    <location>
        <begin position="21"/>
        <end position="46"/>
    </location>
</feature>
<reference evidence="2 3" key="1">
    <citation type="journal article" date="2019" name="Int. J. Syst. Evol. Microbiol.">
        <title>The Global Catalogue of Microorganisms (GCM) 10K type strain sequencing project: providing services to taxonomists for standard genome sequencing and annotation.</title>
        <authorList>
            <consortium name="The Broad Institute Genomics Platform"/>
            <consortium name="The Broad Institute Genome Sequencing Center for Infectious Disease"/>
            <person name="Wu L."/>
            <person name="Ma J."/>
        </authorList>
    </citation>
    <scope>NUCLEOTIDE SEQUENCE [LARGE SCALE GENOMIC DNA]</scope>
    <source>
        <strain evidence="2 3">JCM 12393</strain>
    </source>
</reference>
<comment type="caution">
    <text evidence="2">The sequence shown here is derived from an EMBL/GenBank/DDBJ whole genome shotgun (WGS) entry which is preliminary data.</text>
</comment>
<feature type="transmembrane region" description="Helical" evidence="1">
    <location>
        <begin position="74"/>
        <end position="98"/>
    </location>
</feature>
<name>A0ABN1XKY9_9ACTN</name>
<feature type="transmembrane region" description="Helical" evidence="1">
    <location>
        <begin position="110"/>
        <end position="134"/>
    </location>
</feature>
<keyword evidence="1" id="KW-0472">Membrane</keyword>
<organism evidence="2 3">
    <name type="scientific">Kitasatospora putterlickiae</name>
    <dbReference type="NCBI Taxonomy" id="221725"/>
    <lineage>
        <taxon>Bacteria</taxon>
        <taxon>Bacillati</taxon>
        <taxon>Actinomycetota</taxon>
        <taxon>Actinomycetes</taxon>
        <taxon>Kitasatosporales</taxon>
        <taxon>Streptomycetaceae</taxon>
        <taxon>Kitasatospora</taxon>
    </lineage>
</organism>
<proteinExistence type="predicted"/>
<accession>A0ABN1XKY9</accession>
<dbReference type="RefSeq" id="WP_344324300.1">
    <property type="nucleotide sequence ID" value="NZ_BAAAKJ010000016.1"/>
</dbReference>
<keyword evidence="1" id="KW-1133">Transmembrane helix</keyword>
<feature type="transmembrane region" description="Helical" evidence="1">
    <location>
        <begin position="146"/>
        <end position="165"/>
    </location>
</feature>
<dbReference type="EMBL" id="BAAAKJ010000016">
    <property type="protein sequence ID" value="GAA1383093.1"/>
    <property type="molecule type" value="Genomic_DNA"/>
</dbReference>
<sequence>MAQTLERPPRARRPRGVPHAVLAWVRSAPGTYLWLLVLAVTSLVVARMDPHTLDWFLAARSTNLEQLRSRPVHALVASALWTETSGWPLYAVLFTLFHANAERWLGTARWLIVAATAHVLATLVSEGVVAWGIAHGTLRRSMADTVDVGVSYALAGVVAVLAHRFAGGWRWLYGGGVLLCYLVPLLVSHTFTDLGHVSAALIGFAFAPFAHGRPRWDPRRALRRRRSRRAGG</sequence>
<dbReference type="Pfam" id="PF20401">
    <property type="entry name" value="Rhomboid_2"/>
    <property type="match status" value="1"/>
</dbReference>
<protein>
    <recommendedName>
        <fullName evidence="4">Integral membrane protein</fullName>
    </recommendedName>
</protein>
<dbReference type="Proteomes" id="UP001499863">
    <property type="component" value="Unassembled WGS sequence"/>
</dbReference>